<dbReference type="Pfam" id="PF00397">
    <property type="entry name" value="WW"/>
    <property type="match status" value="1"/>
</dbReference>
<dbReference type="GO" id="GO:0005634">
    <property type="term" value="C:nucleus"/>
    <property type="evidence" value="ECO:0007669"/>
    <property type="project" value="UniProtKB-SubCell"/>
</dbReference>
<evidence type="ECO:0000256" key="4">
    <source>
        <dbReference type="ARBA" id="ARBA00023242"/>
    </source>
</evidence>
<dbReference type="AlphaFoldDB" id="A0A9W6WM00"/>
<evidence type="ECO:0000256" key="2">
    <source>
        <dbReference type="ARBA" id="ARBA00004496"/>
    </source>
</evidence>
<evidence type="ECO:0000259" key="5">
    <source>
        <dbReference type="PROSITE" id="PS50020"/>
    </source>
</evidence>
<name>A0A9W6WM00_9STRA</name>
<dbReference type="GO" id="GO:0045944">
    <property type="term" value="P:positive regulation of transcription by RNA polymerase II"/>
    <property type="evidence" value="ECO:0007669"/>
    <property type="project" value="TreeGrafter"/>
</dbReference>
<keyword evidence="7" id="KW-1185">Reference proteome</keyword>
<proteinExistence type="predicted"/>
<dbReference type="PANTHER" id="PTHR17616:SF8">
    <property type="entry name" value="TRANSCRIPTIONAL COACTIVATOR YORKIE"/>
    <property type="match status" value="1"/>
</dbReference>
<evidence type="ECO:0000313" key="7">
    <source>
        <dbReference type="Proteomes" id="UP001165083"/>
    </source>
</evidence>
<dbReference type="InterPro" id="IPR001202">
    <property type="entry name" value="WW_dom"/>
</dbReference>
<comment type="caution">
    <text evidence="6">The sequence shown here is derived from an EMBL/GenBank/DDBJ whole genome shotgun (WGS) entry which is preliminary data.</text>
</comment>
<dbReference type="OrthoDB" id="2020426at2759"/>
<keyword evidence="3" id="KW-0963">Cytoplasm</keyword>
<dbReference type="PANTHER" id="PTHR17616">
    <property type="entry name" value="YES-ASSOCIATED PROTEIN YAP1 FAMILY MEMBER"/>
    <property type="match status" value="1"/>
</dbReference>
<dbReference type="FunFam" id="2.20.70.10:FF:000017">
    <property type="entry name" value="E3 ubiquitin-protein ligase"/>
    <property type="match status" value="1"/>
</dbReference>
<evidence type="ECO:0000313" key="6">
    <source>
        <dbReference type="EMBL" id="GMF09678.1"/>
    </source>
</evidence>
<dbReference type="Proteomes" id="UP001165083">
    <property type="component" value="Unassembled WGS sequence"/>
</dbReference>
<dbReference type="GO" id="GO:0005737">
    <property type="term" value="C:cytoplasm"/>
    <property type="evidence" value="ECO:0007669"/>
    <property type="project" value="UniProtKB-SubCell"/>
</dbReference>
<dbReference type="EMBL" id="BSXW01000016">
    <property type="protein sequence ID" value="GMF09678.1"/>
    <property type="molecule type" value="Genomic_DNA"/>
</dbReference>
<keyword evidence="4" id="KW-0539">Nucleus</keyword>
<gene>
    <name evidence="6" type="ORF">Plil01_000056200</name>
</gene>
<dbReference type="GO" id="GO:0003713">
    <property type="term" value="F:transcription coactivator activity"/>
    <property type="evidence" value="ECO:0007669"/>
    <property type="project" value="TreeGrafter"/>
</dbReference>
<feature type="domain" description="WW" evidence="5">
    <location>
        <begin position="64"/>
        <end position="97"/>
    </location>
</feature>
<dbReference type="Gene3D" id="2.20.70.10">
    <property type="match status" value="1"/>
</dbReference>
<dbReference type="PROSITE" id="PS50020">
    <property type="entry name" value="WW_DOMAIN_2"/>
    <property type="match status" value="1"/>
</dbReference>
<dbReference type="SMART" id="SM00456">
    <property type="entry name" value="WW"/>
    <property type="match status" value="1"/>
</dbReference>
<dbReference type="PROSITE" id="PS01159">
    <property type="entry name" value="WW_DOMAIN_1"/>
    <property type="match status" value="1"/>
</dbReference>
<evidence type="ECO:0000256" key="1">
    <source>
        <dbReference type="ARBA" id="ARBA00004123"/>
    </source>
</evidence>
<dbReference type="InterPro" id="IPR036020">
    <property type="entry name" value="WW_dom_sf"/>
</dbReference>
<accession>A0A9W6WM00</accession>
<dbReference type="SUPFAM" id="SSF51045">
    <property type="entry name" value="WW domain"/>
    <property type="match status" value="1"/>
</dbReference>
<protein>
    <submittedName>
        <fullName evidence="6">Unnamed protein product</fullName>
    </submittedName>
</protein>
<evidence type="ECO:0000256" key="3">
    <source>
        <dbReference type="ARBA" id="ARBA00022490"/>
    </source>
</evidence>
<comment type="subcellular location">
    <subcellularLocation>
        <location evidence="2">Cytoplasm</location>
    </subcellularLocation>
    <subcellularLocation>
        <location evidence="1">Nucleus</location>
    </subcellularLocation>
</comment>
<sequence length="101" mass="11699">MPSETPRSEHDTMPWKSTARLDFSNQEARDLYCEALLRYISQQKEDATTDMSSRNLEEDPSIAAPLPVGWEEKIDAKGRTFFIDHINRVTTWEDPRKSIQA</sequence>
<dbReference type="InterPro" id="IPR051583">
    <property type="entry name" value="YAP1"/>
</dbReference>
<dbReference type="GO" id="GO:0035329">
    <property type="term" value="P:hippo signaling"/>
    <property type="evidence" value="ECO:0007669"/>
    <property type="project" value="TreeGrafter"/>
</dbReference>
<dbReference type="CDD" id="cd00201">
    <property type="entry name" value="WW"/>
    <property type="match status" value="1"/>
</dbReference>
<organism evidence="6 7">
    <name type="scientific">Phytophthora lilii</name>
    <dbReference type="NCBI Taxonomy" id="2077276"/>
    <lineage>
        <taxon>Eukaryota</taxon>
        <taxon>Sar</taxon>
        <taxon>Stramenopiles</taxon>
        <taxon>Oomycota</taxon>
        <taxon>Peronosporomycetes</taxon>
        <taxon>Peronosporales</taxon>
        <taxon>Peronosporaceae</taxon>
        <taxon>Phytophthora</taxon>
    </lineage>
</organism>
<reference evidence="6" key="1">
    <citation type="submission" date="2023-04" db="EMBL/GenBank/DDBJ databases">
        <title>Phytophthora lilii NBRC 32176.</title>
        <authorList>
            <person name="Ichikawa N."/>
            <person name="Sato H."/>
            <person name="Tonouchi N."/>
        </authorList>
    </citation>
    <scope>NUCLEOTIDE SEQUENCE</scope>
    <source>
        <strain evidence="6">NBRC 32176</strain>
    </source>
</reference>